<dbReference type="GO" id="GO:0006412">
    <property type="term" value="P:translation"/>
    <property type="evidence" value="ECO:0007669"/>
    <property type="project" value="InterPro"/>
</dbReference>
<dbReference type="GO" id="GO:0005739">
    <property type="term" value="C:mitochondrion"/>
    <property type="evidence" value="ECO:0007669"/>
    <property type="project" value="UniProtKB-SubCell"/>
</dbReference>
<comment type="similarity">
    <text evidence="2">Belongs to the universal ribosomal protein uS3 family.</text>
</comment>
<evidence type="ECO:0000256" key="3">
    <source>
        <dbReference type="ARBA" id="ARBA00022980"/>
    </source>
</evidence>
<dbReference type="Pfam" id="PF05316">
    <property type="entry name" value="VAR1"/>
    <property type="match status" value="1"/>
</dbReference>
<dbReference type="GeneID" id="41039199"/>
<sequence>MSRFSATIAITREAHLSSILQSFSAHFLILFSKFRDSLDVVHIIYYSPTDIGYSRVTNNLRILSRCIRNEGERQGDMPTLWQFVRLYSPVLDSNVLSGYLSLNTKTKTFIQILIYQFRHYPVSQSSPFTYNLSTHSTLSSVGDPMSISSMEYRKVCEEAKGSDNSNFIIGMTLTLKGRIQTESIKPRKTVQSFIVGSHYSTLPVKHPSLNTGWGDGVKGRHFIMSSTSSTTNSNYELGSYSITVRVTGITEG</sequence>
<name>A0A513X019_9BASI</name>
<dbReference type="RefSeq" id="YP_009681233.1">
    <property type="nucleotide sequence ID" value="NC_044121.1"/>
</dbReference>
<evidence type="ECO:0000256" key="5">
    <source>
        <dbReference type="ARBA" id="ARBA00023274"/>
    </source>
</evidence>
<dbReference type="EMBL" id="MN018834">
    <property type="protein sequence ID" value="QDH07282.1"/>
    <property type="molecule type" value="Genomic_DNA"/>
</dbReference>
<dbReference type="InterPro" id="IPR007980">
    <property type="entry name" value="Ribosomal_uS3m_fun"/>
</dbReference>
<evidence type="ECO:0000256" key="6">
    <source>
        <dbReference type="ARBA" id="ARBA00035157"/>
    </source>
</evidence>
<geneLocation type="mitochondrion" evidence="7"/>
<dbReference type="GO" id="GO:0003735">
    <property type="term" value="F:structural constituent of ribosome"/>
    <property type="evidence" value="ECO:0007669"/>
    <property type="project" value="InterPro"/>
</dbReference>
<dbReference type="GO" id="GO:1990904">
    <property type="term" value="C:ribonucleoprotein complex"/>
    <property type="evidence" value="ECO:0007669"/>
    <property type="project" value="UniProtKB-KW"/>
</dbReference>
<evidence type="ECO:0000256" key="4">
    <source>
        <dbReference type="ARBA" id="ARBA00023128"/>
    </source>
</evidence>
<comment type="subcellular location">
    <subcellularLocation>
        <location evidence="1">Mitochondrion</location>
    </subcellularLocation>
</comment>
<evidence type="ECO:0000256" key="2">
    <source>
        <dbReference type="ARBA" id="ARBA00010761"/>
    </source>
</evidence>
<reference evidence="7" key="1">
    <citation type="journal article" date="2019" name="Fungal Genet. Biol.">
        <title>The unrevealing high variability on non conserved core of Austropuccinia psidii and other rust mitochondrial genomes.</title>
        <authorList>
            <person name="de Almeida J.R."/>
            <person name="Riano Pachon D.M."/>
            <person name="Franceschine L.M."/>
            <person name="Batista dos Santos I."/>
            <person name="da Silva Lopes M."/>
            <person name="Avelino de Andrade P."/>
            <person name="de Barros Monteiro-Vitorello C."/>
            <person name="Labate C.A."/>
            <person name="Quecine M.C."/>
        </authorList>
    </citation>
    <scope>NUCLEOTIDE SEQUENCE</scope>
    <source>
        <strain evidence="7">MF-1</strain>
    </source>
</reference>
<proteinExistence type="inferred from homology"/>
<evidence type="ECO:0000313" key="7">
    <source>
        <dbReference type="EMBL" id="QDH07282.1"/>
    </source>
</evidence>
<keyword evidence="4 7" id="KW-0496">Mitochondrion</keyword>
<evidence type="ECO:0000256" key="1">
    <source>
        <dbReference type="ARBA" id="ARBA00004173"/>
    </source>
</evidence>
<protein>
    <recommendedName>
        <fullName evidence="6">Small ribosomal subunit protein uS3m</fullName>
    </recommendedName>
</protein>
<organism evidence="7">
    <name type="scientific">Austropuccinia psidii</name>
    <dbReference type="NCBI Taxonomy" id="181123"/>
    <lineage>
        <taxon>Eukaryota</taxon>
        <taxon>Fungi</taxon>
        <taxon>Dikarya</taxon>
        <taxon>Basidiomycota</taxon>
        <taxon>Pucciniomycotina</taxon>
        <taxon>Pucciniomycetes</taxon>
        <taxon>Pucciniales</taxon>
        <taxon>Sphaerophragmiaceae</taxon>
        <taxon>Austropuccinia</taxon>
    </lineage>
</organism>
<dbReference type="AlphaFoldDB" id="A0A513X019"/>
<gene>
    <name evidence="7" type="primary">orf252</name>
</gene>
<accession>A0A513X019</accession>
<dbReference type="GO" id="GO:0005840">
    <property type="term" value="C:ribosome"/>
    <property type="evidence" value="ECO:0007669"/>
    <property type="project" value="UniProtKB-KW"/>
</dbReference>
<keyword evidence="3" id="KW-0689">Ribosomal protein</keyword>
<keyword evidence="5" id="KW-0687">Ribonucleoprotein</keyword>